<dbReference type="Pfam" id="PF09786">
    <property type="entry name" value="CytochromB561_N"/>
    <property type="match status" value="1"/>
</dbReference>
<dbReference type="STRING" id="765915.A0A1Y2I0V6"/>
<comment type="caution">
    <text evidence="3">The sequence shown here is derived from an EMBL/GenBank/DDBJ whole genome shotgun (WGS) entry which is preliminary data.</text>
</comment>
<dbReference type="GO" id="GO:0016020">
    <property type="term" value="C:membrane"/>
    <property type="evidence" value="ECO:0007669"/>
    <property type="project" value="TreeGrafter"/>
</dbReference>
<protein>
    <submittedName>
        <fullName evidence="3">Cytochrome B561, N terminal-domain-containing protein</fullName>
    </submittedName>
</protein>
<organism evidence="3 4">
    <name type="scientific">Catenaria anguillulae PL171</name>
    <dbReference type="NCBI Taxonomy" id="765915"/>
    <lineage>
        <taxon>Eukaryota</taxon>
        <taxon>Fungi</taxon>
        <taxon>Fungi incertae sedis</taxon>
        <taxon>Blastocladiomycota</taxon>
        <taxon>Blastocladiomycetes</taxon>
        <taxon>Blastocladiales</taxon>
        <taxon>Catenariaceae</taxon>
        <taxon>Catenaria</taxon>
    </lineage>
</organism>
<dbReference type="OrthoDB" id="509821at2759"/>
<proteinExistence type="predicted"/>
<reference evidence="3 4" key="1">
    <citation type="submission" date="2016-07" db="EMBL/GenBank/DDBJ databases">
        <title>Pervasive Adenine N6-methylation of Active Genes in Fungi.</title>
        <authorList>
            <consortium name="DOE Joint Genome Institute"/>
            <person name="Mondo S.J."/>
            <person name="Dannebaum R.O."/>
            <person name="Kuo R.C."/>
            <person name="Labutti K."/>
            <person name="Haridas S."/>
            <person name="Kuo A."/>
            <person name="Salamov A."/>
            <person name="Ahrendt S.R."/>
            <person name="Lipzen A."/>
            <person name="Sullivan W."/>
            <person name="Andreopoulos W.B."/>
            <person name="Clum A."/>
            <person name="Lindquist E."/>
            <person name="Daum C."/>
            <person name="Ramamoorthy G.K."/>
            <person name="Gryganskyi A."/>
            <person name="Culley D."/>
            <person name="Magnuson J.K."/>
            <person name="James T.Y."/>
            <person name="O'Malley M.A."/>
            <person name="Stajich J.E."/>
            <person name="Spatafora J.W."/>
            <person name="Visel A."/>
            <person name="Grigoriev I.V."/>
        </authorList>
    </citation>
    <scope>NUCLEOTIDE SEQUENCE [LARGE SCALE GENOMIC DNA]</scope>
    <source>
        <strain evidence="3 4">PL171</strain>
    </source>
</reference>
<keyword evidence="2" id="KW-0472">Membrane</keyword>
<dbReference type="EMBL" id="MCFL01000005">
    <property type="protein sequence ID" value="ORZ39613.1"/>
    <property type="molecule type" value="Genomic_DNA"/>
</dbReference>
<gene>
    <name evidence="3" type="ORF">BCR44DRAFT_1482807</name>
</gene>
<feature type="region of interest" description="Disordered" evidence="1">
    <location>
        <begin position="1"/>
        <end position="100"/>
    </location>
</feature>
<evidence type="ECO:0000313" key="3">
    <source>
        <dbReference type="EMBL" id="ORZ39613.1"/>
    </source>
</evidence>
<accession>A0A1Y2I0V6</accession>
<dbReference type="PANTHER" id="PTHR21780:SF0">
    <property type="entry name" value="TRANSMEMBRANE PROTEIN 209"/>
    <property type="match status" value="1"/>
</dbReference>
<feature type="compositionally biased region" description="Low complexity" evidence="1">
    <location>
        <begin position="88"/>
        <end position="100"/>
    </location>
</feature>
<keyword evidence="4" id="KW-1185">Reference proteome</keyword>
<keyword evidence="2" id="KW-0812">Transmembrane</keyword>
<feature type="transmembrane region" description="Helical" evidence="2">
    <location>
        <begin position="159"/>
        <end position="183"/>
    </location>
</feature>
<feature type="transmembrane region" description="Helical" evidence="2">
    <location>
        <begin position="126"/>
        <end position="147"/>
    </location>
</feature>
<evidence type="ECO:0000256" key="2">
    <source>
        <dbReference type="SAM" id="Phobius"/>
    </source>
</evidence>
<sequence>MSYFLSDSTPRPARNGPAAAGRNTASSDLPPINSFSPRRAQNYRQQQDEPARPSMAPPSFVPNRAGSPPAPTMPQHPDATQYHPSSVPRAAPASGSPFPSSPLSDDAAFLAQSGRMEAKWADTRRMIWYTAMLYTFSFTFHLFVYPLLPGWVQSPLQYIIPYTTMIVTGLTVIKAAGFGWEFYVRPIGFDKVADEVAKLTPEQRKLFNLDPRISDLVDSVHPRASGKPTPTIPLQSMPVAGPAVRRNLTRVLLRPTPQAPTSDAYVSSTADLRYANANSIFRGDRTTTETASPAPLVGVAPLNIPVKPIFQTYQQSAMPTAEEQKIAGSDQLTLVGAEETLRTFGVHPDVLSLWVENLRDWLSTKVFVPLVNDMVKVEQYLDSKGWSHLSLRNQVQAVDLPPAQPAGPQGFGQPFGATNTTTTGMFGRTTLPKPGFGGGFGATLGQPAAPAGPPTSLNGLAQHAAAEPLARLRIQLERYLFMPQYPATARGYIMRRILELARGSALAPFVWNSGGTQDDGKPWTPTVMPTDSELVMHVFATWIDLQMPGSSNVVTFAPFSTKYLRWTVDEKKDVLPKEWTLVMTSKSPPHFKLGTEKTLYDVYPKRNNMFATLALFTYKAQHEYSGYIDMLDIGGKVIGLTDILTDYY</sequence>
<dbReference type="Proteomes" id="UP000193411">
    <property type="component" value="Unassembled WGS sequence"/>
</dbReference>
<dbReference type="AlphaFoldDB" id="A0A1Y2I0V6"/>
<keyword evidence="2" id="KW-1133">Transmembrane helix</keyword>
<dbReference type="PANTHER" id="PTHR21780">
    <property type="entry name" value="TRANSMEMBRANE PROTEIN 209"/>
    <property type="match status" value="1"/>
</dbReference>
<evidence type="ECO:0000256" key="1">
    <source>
        <dbReference type="SAM" id="MobiDB-lite"/>
    </source>
</evidence>
<dbReference type="InterPro" id="IPR019176">
    <property type="entry name" value="Cytochrome_B561-rel"/>
</dbReference>
<evidence type="ECO:0000313" key="4">
    <source>
        <dbReference type="Proteomes" id="UP000193411"/>
    </source>
</evidence>
<name>A0A1Y2I0V6_9FUNG</name>
<feature type="compositionally biased region" description="Low complexity" evidence="1">
    <location>
        <begin position="9"/>
        <end position="25"/>
    </location>
</feature>